<evidence type="ECO:0000313" key="5">
    <source>
        <dbReference type="EMBL" id="CUH59439.1"/>
    </source>
</evidence>
<dbReference type="Pfam" id="PF03472">
    <property type="entry name" value="Autoind_bind"/>
    <property type="match status" value="1"/>
</dbReference>
<keyword evidence="3" id="KW-0804">Transcription</keyword>
<protein>
    <submittedName>
        <fullName evidence="5">Transcriptional activator protein LuxR</fullName>
    </submittedName>
</protein>
<accession>A0A0P1EWW8</accession>
<keyword evidence="2" id="KW-0238">DNA-binding</keyword>
<dbReference type="GO" id="GO:0006352">
    <property type="term" value="P:DNA-templated transcription initiation"/>
    <property type="evidence" value="ECO:0007669"/>
    <property type="project" value="InterPro"/>
</dbReference>
<dbReference type="SUPFAM" id="SSF75516">
    <property type="entry name" value="Pheromone-binding domain of LuxR-like quorum-sensing transcription factors"/>
    <property type="match status" value="1"/>
</dbReference>
<evidence type="ECO:0000256" key="3">
    <source>
        <dbReference type="ARBA" id="ARBA00023163"/>
    </source>
</evidence>
<gene>
    <name evidence="5" type="primary">luxR</name>
    <name evidence="5" type="ORF">THS5294_00725</name>
</gene>
<dbReference type="SUPFAM" id="SSF46894">
    <property type="entry name" value="C-terminal effector domain of the bipartite response regulators"/>
    <property type="match status" value="1"/>
</dbReference>
<feature type="domain" description="HTH luxR-type" evidence="4">
    <location>
        <begin position="157"/>
        <end position="222"/>
    </location>
</feature>
<dbReference type="PROSITE" id="PS50043">
    <property type="entry name" value="HTH_LUXR_2"/>
    <property type="match status" value="1"/>
</dbReference>
<dbReference type="STRING" id="266809.PM03_03955"/>
<dbReference type="CDD" id="cd06170">
    <property type="entry name" value="LuxR_C_like"/>
    <property type="match status" value="1"/>
</dbReference>
<dbReference type="eggNOG" id="COG2197">
    <property type="taxonomic scope" value="Bacteria"/>
</dbReference>
<evidence type="ECO:0000313" key="6">
    <source>
        <dbReference type="Proteomes" id="UP000051298"/>
    </source>
</evidence>
<sequence length="231" mass="25953">MVLKQLAQYGFDRVFYAATQFRTKNDFGDLSDAVILTNYPPDYIKTFLGDEYYKNAPTIEWVSHNPGSAISWSHSRKALMDGALTPAQTKVMELNARYNIKAGFTVSFPRLSQRSNGGIGVCSSHMSQEQIDALWQDKGLEIEVLCNLAHLKLNDLPYIGNRVLTTRQRDALEMVADGKTIQDIAQLWERNVATVEKHLRLAREALDVDTTAQAILKASLLNQVFISSSLR</sequence>
<dbReference type="InterPro" id="IPR016032">
    <property type="entry name" value="Sig_transdc_resp-reg_C-effctor"/>
</dbReference>
<dbReference type="InterPro" id="IPR005143">
    <property type="entry name" value="TF_LuxR_autoind-bd_dom"/>
</dbReference>
<name>A0A0P1EWW8_9RHOB</name>
<dbReference type="InterPro" id="IPR036693">
    <property type="entry name" value="TF_LuxR_autoind-bd_dom_sf"/>
</dbReference>
<dbReference type="GO" id="GO:0016987">
    <property type="term" value="F:sigma factor activity"/>
    <property type="evidence" value="ECO:0007669"/>
    <property type="project" value="InterPro"/>
</dbReference>
<dbReference type="AlphaFoldDB" id="A0A0P1EWW8"/>
<organism evidence="5 6">
    <name type="scientific">Thalassobacter stenotrophicus</name>
    <dbReference type="NCBI Taxonomy" id="266809"/>
    <lineage>
        <taxon>Bacteria</taxon>
        <taxon>Pseudomonadati</taxon>
        <taxon>Pseudomonadota</taxon>
        <taxon>Alphaproteobacteria</taxon>
        <taxon>Rhodobacterales</taxon>
        <taxon>Roseobacteraceae</taxon>
        <taxon>Thalassobacter</taxon>
    </lineage>
</organism>
<dbReference type="Gene3D" id="1.10.10.10">
    <property type="entry name" value="Winged helix-like DNA-binding domain superfamily/Winged helix DNA-binding domain"/>
    <property type="match status" value="1"/>
</dbReference>
<dbReference type="EMBL" id="CYRX01000010">
    <property type="protein sequence ID" value="CUH59439.1"/>
    <property type="molecule type" value="Genomic_DNA"/>
</dbReference>
<dbReference type="GO" id="GO:0003677">
    <property type="term" value="F:DNA binding"/>
    <property type="evidence" value="ECO:0007669"/>
    <property type="project" value="UniProtKB-KW"/>
</dbReference>
<dbReference type="InterPro" id="IPR000792">
    <property type="entry name" value="Tscrpt_reg_LuxR_C"/>
</dbReference>
<dbReference type="SMART" id="SM00421">
    <property type="entry name" value="HTH_LUXR"/>
    <property type="match status" value="1"/>
</dbReference>
<reference evidence="5 6" key="1">
    <citation type="submission" date="2015-09" db="EMBL/GenBank/DDBJ databases">
        <authorList>
            <consortium name="Swine Surveillance"/>
        </authorList>
    </citation>
    <scope>NUCLEOTIDE SEQUENCE [LARGE SCALE GENOMIC DNA]</scope>
    <source>
        <strain evidence="5 6">CECT 5294</strain>
    </source>
</reference>
<dbReference type="InterPro" id="IPR036388">
    <property type="entry name" value="WH-like_DNA-bd_sf"/>
</dbReference>
<evidence type="ECO:0000256" key="1">
    <source>
        <dbReference type="ARBA" id="ARBA00023015"/>
    </source>
</evidence>
<dbReference type="Pfam" id="PF08281">
    <property type="entry name" value="Sigma70_r4_2"/>
    <property type="match status" value="1"/>
</dbReference>
<evidence type="ECO:0000256" key="2">
    <source>
        <dbReference type="ARBA" id="ARBA00023125"/>
    </source>
</evidence>
<dbReference type="Proteomes" id="UP000051298">
    <property type="component" value="Unassembled WGS sequence"/>
</dbReference>
<dbReference type="InterPro" id="IPR013249">
    <property type="entry name" value="RNA_pol_sigma70_r4_t2"/>
</dbReference>
<evidence type="ECO:0000259" key="4">
    <source>
        <dbReference type="PROSITE" id="PS50043"/>
    </source>
</evidence>
<keyword evidence="1" id="KW-0805">Transcription regulation</keyword>
<proteinExistence type="predicted"/>
<dbReference type="Gene3D" id="3.30.450.80">
    <property type="entry name" value="Transcription factor LuxR-like, autoinducer-binding domain"/>
    <property type="match status" value="1"/>
</dbReference>